<protein>
    <submittedName>
        <fullName evidence="2">Uncharacterized protein</fullName>
    </submittedName>
</protein>
<feature type="region of interest" description="Disordered" evidence="1">
    <location>
        <begin position="1"/>
        <end position="27"/>
    </location>
</feature>
<evidence type="ECO:0000256" key="1">
    <source>
        <dbReference type="SAM" id="MobiDB-lite"/>
    </source>
</evidence>
<feature type="compositionally biased region" description="Acidic residues" evidence="1">
    <location>
        <begin position="15"/>
        <end position="27"/>
    </location>
</feature>
<dbReference type="AlphaFoldDB" id="A0A7N0UCB7"/>
<reference evidence="2" key="1">
    <citation type="submission" date="2021-01" db="UniProtKB">
        <authorList>
            <consortium name="EnsemblPlants"/>
        </authorList>
    </citation>
    <scope>IDENTIFICATION</scope>
</reference>
<evidence type="ECO:0000313" key="2">
    <source>
        <dbReference type="EnsemblPlants" id="Kaladp0060s0228.1.v1.1"/>
    </source>
</evidence>
<name>A0A7N0UCB7_KALFE</name>
<dbReference type="EnsemblPlants" id="Kaladp0060s0228.1.v1.1">
    <property type="protein sequence ID" value="Kaladp0060s0228.1.v1.1"/>
    <property type="gene ID" value="Kaladp0060s0228.v1.1"/>
</dbReference>
<organism evidence="2 3">
    <name type="scientific">Kalanchoe fedtschenkoi</name>
    <name type="common">Lavender scallops</name>
    <name type="synonym">South American air plant</name>
    <dbReference type="NCBI Taxonomy" id="63787"/>
    <lineage>
        <taxon>Eukaryota</taxon>
        <taxon>Viridiplantae</taxon>
        <taxon>Streptophyta</taxon>
        <taxon>Embryophyta</taxon>
        <taxon>Tracheophyta</taxon>
        <taxon>Spermatophyta</taxon>
        <taxon>Magnoliopsida</taxon>
        <taxon>eudicotyledons</taxon>
        <taxon>Gunneridae</taxon>
        <taxon>Pentapetalae</taxon>
        <taxon>Saxifragales</taxon>
        <taxon>Crassulaceae</taxon>
        <taxon>Kalanchoe</taxon>
    </lineage>
</organism>
<evidence type="ECO:0000313" key="3">
    <source>
        <dbReference type="Proteomes" id="UP000594263"/>
    </source>
</evidence>
<keyword evidence="3" id="KW-1185">Reference proteome</keyword>
<dbReference type="Gramene" id="Kaladp0060s0228.1.v1.1">
    <property type="protein sequence ID" value="Kaladp0060s0228.1.v1.1"/>
    <property type="gene ID" value="Kaladp0060s0228.v1.1"/>
</dbReference>
<proteinExistence type="predicted"/>
<accession>A0A7N0UCB7</accession>
<dbReference type="Proteomes" id="UP000594263">
    <property type="component" value="Unplaced"/>
</dbReference>
<sequence length="103" mass="12352">MEEEKSKMRIGISICDDEEEQTEDENSSWDLKEIIRAKYERSRLMKLIHHKKEVKQTKARRGKFEKSYPDGNFPKKDKAWYEWCGDGTHLVAMLYEQTAYMKT</sequence>